<evidence type="ECO:0000313" key="1">
    <source>
        <dbReference type="EMBL" id="VXC22468.1"/>
    </source>
</evidence>
<dbReference type="Pfam" id="PF07606">
    <property type="entry name" value="DUF1569"/>
    <property type="match status" value="1"/>
</dbReference>
<keyword evidence="2" id="KW-1185">Reference proteome</keyword>
<accession>A0A653WW43</accession>
<dbReference type="AlphaFoldDB" id="A0A653WW43"/>
<proteinExistence type="predicted"/>
<organism evidence="1 2">
    <name type="scientific">Maribacter litoralis</name>
    <dbReference type="NCBI Taxonomy" id="2059726"/>
    <lineage>
        <taxon>Bacteria</taxon>
        <taxon>Pseudomonadati</taxon>
        <taxon>Bacteroidota</taxon>
        <taxon>Flavobacteriia</taxon>
        <taxon>Flavobacteriales</taxon>
        <taxon>Flavobacteriaceae</taxon>
        <taxon>Maribacter</taxon>
    </lineage>
</organism>
<evidence type="ECO:0000313" key="2">
    <source>
        <dbReference type="Proteomes" id="UP000430202"/>
    </source>
</evidence>
<dbReference type="InterPro" id="IPR034660">
    <property type="entry name" value="DinB/YfiT-like"/>
</dbReference>
<reference evidence="1 2" key="1">
    <citation type="submission" date="2019-10" db="EMBL/GenBank/DDBJ databases">
        <authorList>
            <person name="Karimi E."/>
        </authorList>
    </citation>
    <scope>NUCLEOTIDE SEQUENCE [LARGE SCALE GENOMIC DNA]</scope>
    <source>
        <strain evidence="1">Maribacter sp. 151</strain>
    </source>
</reference>
<gene>
    <name evidence="1" type="ORF">MARI151_60364</name>
</gene>
<dbReference type="RefSeq" id="WP_159303979.1">
    <property type="nucleotide sequence ID" value="NZ_LR733271.1"/>
</dbReference>
<dbReference type="EMBL" id="CABWLR010000006">
    <property type="protein sequence ID" value="VXC22468.1"/>
    <property type="molecule type" value="Genomic_DNA"/>
</dbReference>
<dbReference type="Gene3D" id="1.20.120.450">
    <property type="entry name" value="dinb family like domain"/>
    <property type="match status" value="1"/>
</dbReference>
<dbReference type="InterPro" id="IPR011463">
    <property type="entry name" value="DUF1569"/>
</dbReference>
<protein>
    <recommendedName>
        <fullName evidence="3">DUF1569 domain-containing protein</fullName>
    </recommendedName>
</protein>
<dbReference type="Proteomes" id="UP000430202">
    <property type="component" value="Unassembled WGS sequence"/>
</dbReference>
<name>A0A653WW43_9FLAO</name>
<evidence type="ECO:0008006" key="3">
    <source>
        <dbReference type="Google" id="ProtNLM"/>
    </source>
</evidence>
<sequence>MDTIFNDTSITVLTERIQQLQETDQAQWGKMNAYQMLKHCTLGEEMFQGKKQYKRLFIGKLFGKMALKGILKNGKPMKKNQPTHPELIITGIGNFKNEQQNWIKLLKDYSTYSNTEFLHPFFGNMSKQEIGVFVYKHTDHHLRQFGR</sequence>